<evidence type="ECO:0000259" key="2">
    <source>
        <dbReference type="Pfam" id="PF13649"/>
    </source>
</evidence>
<protein>
    <submittedName>
        <fullName evidence="3">Class I SAM-dependent methyltransferase</fullName>
    </submittedName>
</protein>
<dbReference type="InterPro" id="IPR029063">
    <property type="entry name" value="SAM-dependent_MTases_sf"/>
</dbReference>
<dbReference type="Gene3D" id="3.40.50.150">
    <property type="entry name" value="Vaccinia Virus protein VP39"/>
    <property type="match status" value="1"/>
</dbReference>
<dbReference type="EMBL" id="JAAKDE010000014">
    <property type="protein sequence ID" value="MBA2133415.1"/>
    <property type="molecule type" value="Genomic_DNA"/>
</dbReference>
<keyword evidence="3" id="KW-0489">Methyltransferase</keyword>
<evidence type="ECO:0000313" key="3">
    <source>
        <dbReference type="EMBL" id="MBA2133415.1"/>
    </source>
</evidence>
<evidence type="ECO:0000313" key="4">
    <source>
        <dbReference type="Proteomes" id="UP000657177"/>
    </source>
</evidence>
<dbReference type="CDD" id="cd02440">
    <property type="entry name" value="AdoMet_MTases"/>
    <property type="match status" value="1"/>
</dbReference>
<feature type="domain" description="Methyltransferase" evidence="2">
    <location>
        <begin position="56"/>
        <end position="150"/>
    </location>
</feature>
<proteinExistence type="predicted"/>
<dbReference type="AlphaFoldDB" id="A0A8J6LIT1"/>
<keyword evidence="4" id="KW-1185">Reference proteome</keyword>
<dbReference type="Pfam" id="PF13649">
    <property type="entry name" value="Methyltransf_25"/>
    <property type="match status" value="1"/>
</dbReference>
<dbReference type="PANTHER" id="PTHR43861">
    <property type="entry name" value="TRANS-ACONITATE 2-METHYLTRANSFERASE-RELATED"/>
    <property type="match status" value="1"/>
</dbReference>
<gene>
    <name evidence="3" type="ORF">G5B42_07660</name>
</gene>
<dbReference type="Proteomes" id="UP000657177">
    <property type="component" value="Unassembled WGS sequence"/>
</dbReference>
<dbReference type="Gene3D" id="2.20.25.110">
    <property type="entry name" value="S-adenosyl-L-methionine-dependent methyltransferases"/>
    <property type="match status" value="1"/>
</dbReference>
<dbReference type="SUPFAM" id="SSF53335">
    <property type="entry name" value="S-adenosyl-L-methionine-dependent methyltransferases"/>
    <property type="match status" value="1"/>
</dbReference>
<accession>A0A8J6LIT1</accession>
<organism evidence="3 4">
    <name type="scientific">Capillibacterium thermochitinicola</name>
    <dbReference type="NCBI Taxonomy" id="2699427"/>
    <lineage>
        <taxon>Bacteria</taxon>
        <taxon>Bacillati</taxon>
        <taxon>Bacillota</taxon>
        <taxon>Capillibacterium</taxon>
    </lineage>
</organism>
<sequence length="263" mass="30600">MPSFEQNGVNQAYRDFALVYDEMMRELDYPAWVEYVLFLYQNHTAFSGKAPGRSLLDLACGTGSFMALMMEKGWKVTGVDQSPSMLAIAGDKLGRIKGDYRLFHQDIRELDLDEQFPLITCLCDSLNYLLLYGELQQVLVHIYHHLLPGGIAIADFNTEYKYREILGDNTFCAVFENSAYIWANYLEPAARLCRMEIDFFAREKGDLFRHFREIHCQRWYEPAEIEEAALKAGFSRVRCFSAFTQQPHQPKDERIFFVFTREA</sequence>
<dbReference type="InterPro" id="IPR041698">
    <property type="entry name" value="Methyltransf_25"/>
</dbReference>
<dbReference type="GO" id="GO:0008168">
    <property type="term" value="F:methyltransferase activity"/>
    <property type="evidence" value="ECO:0007669"/>
    <property type="project" value="UniProtKB-KW"/>
</dbReference>
<reference evidence="3" key="1">
    <citation type="submission" date="2020-06" db="EMBL/GenBank/DDBJ databases">
        <title>Novel chitinolytic bacterium.</title>
        <authorList>
            <person name="Ungkulpasvich U."/>
            <person name="Kosugi A."/>
            <person name="Uke A."/>
        </authorList>
    </citation>
    <scope>NUCLEOTIDE SEQUENCE</scope>
    <source>
        <strain evidence="3">UUS1-1</strain>
    </source>
</reference>
<name>A0A8J6LIT1_9FIRM</name>
<keyword evidence="1" id="KW-0808">Transferase</keyword>
<dbReference type="GO" id="GO:0032259">
    <property type="term" value="P:methylation"/>
    <property type="evidence" value="ECO:0007669"/>
    <property type="project" value="UniProtKB-KW"/>
</dbReference>
<comment type="caution">
    <text evidence="3">The sequence shown here is derived from an EMBL/GenBank/DDBJ whole genome shotgun (WGS) entry which is preliminary data.</text>
</comment>
<dbReference type="RefSeq" id="WP_181339881.1">
    <property type="nucleotide sequence ID" value="NZ_JAAKDE010000014.1"/>
</dbReference>
<evidence type="ECO:0000256" key="1">
    <source>
        <dbReference type="ARBA" id="ARBA00022679"/>
    </source>
</evidence>